<accession>A0A061ISR6</accession>
<keyword evidence="1" id="KW-1133">Transmembrane helix</keyword>
<dbReference type="Proteomes" id="UP000031737">
    <property type="component" value="Unassembled WGS sequence"/>
</dbReference>
<evidence type="ECO:0000256" key="1">
    <source>
        <dbReference type="SAM" id="Phobius"/>
    </source>
</evidence>
<dbReference type="VEuPathDB" id="TriTrypDB:TRSC58_07476"/>
<gene>
    <name evidence="2" type="ORF">TRSC58_07476</name>
</gene>
<keyword evidence="1" id="KW-0812">Transmembrane</keyword>
<keyword evidence="1" id="KW-0472">Membrane</keyword>
<proteinExistence type="predicted"/>
<dbReference type="EMBL" id="AUPL01007800">
    <property type="protein sequence ID" value="ESL04955.1"/>
    <property type="molecule type" value="Genomic_DNA"/>
</dbReference>
<protein>
    <submittedName>
        <fullName evidence="2">Uncharacterized protein</fullName>
    </submittedName>
</protein>
<reference evidence="2 3" key="1">
    <citation type="submission" date="2013-07" db="EMBL/GenBank/DDBJ databases">
        <authorList>
            <person name="Stoco P.H."/>
            <person name="Wagner G."/>
            <person name="Gerber A."/>
            <person name="Zaha A."/>
            <person name="Thompson C."/>
            <person name="Bartholomeu D.C."/>
            <person name="Luckemeyer D.D."/>
            <person name="Bahia D."/>
            <person name="Loreto E."/>
            <person name="Prestes E.B."/>
            <person name="Lima F.M."/>
            <person name="Rodrigues-Luiz G."/>
            <person name="Vallejo G.A."/>
            <person name="Filho J.F."/>
            <person name="Monteiro K.M."/>
            <person name="Tyler K.M."/>
            <person name="de Almeida L.G."/>
            <person name="Ortiz M.F."/>
            <person name="Siervo M.A."/>
            <person name="de Moraes M.H."/>
            <person name="Cunha O.L."/>
            <person name="Mendonca-Neto R."/>
            <person name="Silva R."/>
            <person name="Teixeira S.M."/>
            <person name="Murta S.M."/>
            <person name="Sincero T.C."/>
            <person name="Mendes T.A."/>
            <person name="Urmenyi T.P."/>
            <person name="Silva V.G."/>
            <person name="da Rocha W.D."/>
            <person name="Andersson B."/>
            <person name="Romanha A.J."/>
            <person name="Steindel M."/>
            <person name="de Vasconcelos A.T."/>
            <person name="Grisard E.C."/>
        </authorList>
    </citation>
    <scope>NUCLEOTIDE SEQUENCE [LARGE SCALE GENOMIC DNA]</scope>
    <source>
        <strain evidence="2 3">SC58</strain>
    </source>
</reference>
<sequence length="71" mass="8331">MVRPLRPVGKDIDAVDYPVAHPPTFFHFFVFFFFYLFLVCVLFPTRHRARGAPTAAKHTCEVHPTRRTKQK</sequence>
<feature type="transmembrane region" description="Helical" evidence="1">
    <location>
        <begin position="25"/>
        <end position="43"/>
    </location>
</feature>
<dbReference type="AlphaFoldDB" id="A0A061ISR6"/>
<comment type="caution">
    <text evidence="2">The sequence shown here is derived from an EMBL/GenBank/DDBJ whole genome shotgun (WGS) entry which is preliminary data.</text>
</comment>
<organism evidence="2 3">
    <name type="scientific">Trypanosoma rangeli SC58</name>
    <dbReference type="NCBI Taxonomy" id="429131"/>
    <lineage>
        <taxon>Eukaryota</taxon>
        <taxon>Discoba</taxon>
        <taxon>Euglenozoa</taxon>
        <taxon>Kinetoplastea</taxon>
        <taxon>Metakinetoplastina</taxon>
        <taxon>Trypanosomatida</taxon>
        <taxon>Trypanosomatidae</taxon>
        <taxon>Trypanosoma</taxon>
        <taxon>Herpetosoma</taxon>
    </lineage>
</organism>
<evidence type="ECO:0000313" key="3">
    <source>
        <dbReference type="Proteomes" id="UP000031737"/>
    </source>
</evidence>
<name>A0A061ISR6_TRYRA</name>
<keyword evidence="3" id="KW-1185">Reference proteome</keyword>
<evidence type="ECO:0000313" key="2">
    <source>
        <dbReference type="EMBL" id="ESL04955.1"/>
    </source>
</evidence>